<evidence type="ECO:0000259" key="9">
    <source>
        <dbReference type="PROSITE" id="PS50075"/>
    </source>
</evidence>
<dbReference type="InterPro" id="IPR049900">
    <property type="entry name" value="PKS_mFAS_DH"/>
</dbReference>
<dbReference type="Gene3D" id="3.90.180.10">
    <property type="entry name" value="Medium-chain alcohol dehydrogenases, catalytic domain"/>
    <property type="match status" value="1"/>
</dbReference>
<evidence type="ECO:0000259" key="11">
    <source>
        <dbReference type="PROSITE" id="PS52019"/>
    </source>
</evidence>
<evidence type="ECO:0008006" key="14">
    <source>
        <dbReference type="Google" id="ProtNLM"/>
    </source>
</evidence>
<feature type="domain" description="Ketosynthase family 3 (KS3)" evidence="10">
    <location>
        <begin position="5"/>
        <end position="401"/>
    </location>
</feature>
<dbReference type="SMART" id="SM00827">
    <property type="entry name" value="PKS_AT"/>
    <property type="match status" value="1"/>
</dbReference>
<dbReference type="GO" id="GO:0031177">
    <property type="term" value="F:phosphopantetheine binding"/>
    <property type="evidence" value="ECO:0007669"/>
    <property type="project" value="InterPro"/>
</dbReference>
<dbReference type="InterPro" id="IPR020806">
    <property type="entry name" value="PKS_PP-bd"/>
</dbReference>
<dbReference type="Pfam" id="PF00109">
    <property type="entry name" value="ketoacyl-synt"/>
    <property type="match status" value="1"/>
</dbReference>
<dbReference type="InterPro" id="IPR016035">
    <property type="entry name" value="Acyl_Trfase/lysoPLipase"/>
</dbReference>
<dbReference type="GO" id="GO:1901336">
    <property type="term" value="P:lactone biosynthetic process"/>
    <property type="evidence" value="ECO:0007669"/>
    <property type="project" value="UniProtKB-ARBA"/>
</dbReference>
<dbReference type="Gene3D" id="3.40.47.10">
    <property type="match status" value="1"/>
</dbReference>
<dbReference type="InterPro" id="IPR016036">
    <property type="entry name" value="Malonyl_transacylase_ACP-bd"/>
</dbReference>
<evidence type="ECO:0000256" key="7">
    <source>
        <dbReference type="ARBA" id="ARBA00023315"/>
    </source>
</evidence>
<keyword evidence="3" id="KW-0808">Transferase</keyword>
<dbReference type="InterPro" id="IPR036291">
    <property type="entry name" value="NAD(P)-bd_dom_sf"/>
</dbReference>
<dbReference type="InterPro" id="IPR057326">
    <property type="entry name" value="KR_dom"/>
</dbReference>
<dbReference type="Gene3D" id="3.40.50.720">
    <property type="entry name" value="NAD(P)-binding Rossmann-like Domain"/>
    <property type="match status" value="2"/>
</dbReference>
<dbReference type="InterPro" id="IPR013968">
    <property type="entry name" value="PKS_KR"/>
</dbReference>
<dbReference type="PANTHER" id="PTHR43775">
    <property type="entry name" value="FATTY ACID SYNTHASE"/>
    <property type="match status" value="1"/>
</dbReference>
<dbReference type="Gene3D" id="1.10.1200.10">
    <property type="entry name" value="ACP-like"/>
    <property type="match status" value="1"/>
</dbReference>
<keyword evidence="1" id="KW-0596">Phosphopantetheine</keyword>
<dbReference type="InterPro" id="IPR014043">
    <property type="entry name" value="Acyl_transferase_dom"/>
</dbReference>
<dbReference type="OrthoDB" id="329835at2759"/>
<keyword evidence="6" id="KW-0511">Multifunctional enzyme</keyword>
<evidence type="ECO:0000256" key="6">
    <source>
        <dbReference type="ARBA" id="ARBA00023268"/>
    </source>
</evidence>
<reference evidence="12 13" key="1">
    <citation type="submission" date="2019-04" db="EMBL/GenBank/DDBJ databases">
        <title>Friends and foes A comparative genomics study of 23 Aspergillus species from section Flavi.</title>
        <authorList>
            <consortium name="DOE Joint Genome Institute"/>
            <person name="Kjaerbolling I."/>
            <person name="Vesth T."/>
            <person name="Frisvad J.C."/>
            <person name="Nybo J.L."/>
            <person name="Theobald S."/>
            <person name="Kildgaard S."/>
            <person name="Isbrandt T."/>
            <person name="Kuo A."/>
            <person name="Sato A."/>
            <person name="Lyhne E.K."/>
            <person name="Kogle M.E."/>
            <person name="Wiebenga A."/>
            <person name="Kun R.S."/>
            <person name="Lubbers R.J."/>
            <person name="Makela M.R."/>
            <person name="Barry K."/>
            <person name="Chovatia M."/>
            <person name="Clum A."/>
            <person name="Daum C."/>
            <person name="Haridas S."/>
            <person name="He G."/>
            <person name="LaButti K."/>
            <person name="Lipzen A."/>
            <person name="Mondo S."/>
            <person name="Riley R."/>
            <person name="Salamov A."/>
            <person name="Simmons B.A."/>
            <person name="Magnuson J.K."/>
            <person name="Henrissat B."/>
            <person name="Mortensen U.H."/>
            <person name="Larsen T.O."/>
            <person name="Devries R.P."/>
            <person name="Grigoriev I.V."/>
            <person name="Machida M."/>
            <person name="Baker S.E."/>
            <person name="Andersen M.R."/>
        </authorList>
    </citation>
    <scope>NUCLEOTIDE SEQUENCE [LARGE SCALE GENOMIC DNA]</scope>
    <source>
        <strain evidence="12 13">CBS 117626</strain>
    </source>
</reference>
<dbReference type="SMART" id="SM00829">
    <property type="entry name" value="PKS_ER"/>
    <property type="match status" value="1"/>
</dbReference>
<evidence type="ECO:0000313" key="13">
    <source>
        <dbReference type="Proteomes" id="UP000326950"/>
    </source>
</evidence>
<feature type="active site" description="Proton donor; for dehydratase activity" evidence="8">
    <location>
        <position position="1132"/>
    </location>
</feature>
<sequence length="2513" mass="277503">MSLFMEPLAITGMSLKFPGEAESTESFWELITGGQIAMTDYPSDRSNIDAFYHADRDRPDRISARGGYFLDQDISRFDASFFSINAAEAEAMDPQQRLILETVYHAFENAGITLNQASGSKTCVYTGSFGHDYSFMQVKDSMTLPKFHSTGVSMNMLSDRVSWFFNLTGPSATVDTACSSSLIAIDLACQSIWSGNSSMGVAIGGNVIIGLDTSLALDNLGLLSNESRSYSFDQRGNGYARGEGVGVLILRPLKDAINHNDTIRAVIRSSGSNQDGRTPGITRPSMALQQRLILDTYKKADLDLSVTRYVEAHGTGSVKSTIGHLEGASGIAGVIKTVIALEKGRIPPNTDFQQLNPRIDDAYLRIKVADKQVFWPTDGLRRASVCSFGFGGANGHIVLDDAYHSLQTNHLQANHNTTVYKSNSVLNKEIASPRLLVLSSTDEDGFSRLKDSWSSFFSSLEIPITEKQRFLNNLSYTLSLRRNHLSWRTFTVAHPSDDWSHLVDSFATPEQIIPSPNLAFIFSGQGAQWYAMGRELLDAYPVFRDSIQAAGAYIQGLGCHWDLIDELQKGEAESNVNKTEYSQILCTALQIAMVDLLRHVGVVPEAVVGHSSGEIAAAYCAHTITREVAWKIAFYRGLWTSKLERFSNTNGAMLAVTLSPQAIEPFLERTFAHYSASRLTIACINSPHSVTISGEKQQINTLKGYLEQEQIFCRKLKVEVAYHSFQMNEIATQYHQAMGLVEGPDHKGKCPMILSSVTGTWMSPSEMQSASYWVKNLVSTVNLCDALTTLCSSTTDVTAKKLGGSHRRSLKMHHLLEVGPHSVLQGPIKDTQKAIGGSAVAYYSVLVRGASGVETFLSAIGHLYAAGYPTNLSQVNPITSKEERQMCLPCLPEYPFNHSRSYWHESQISRNQRLPKVNKNDLLGIPESNWNPLEPRWRHIIRASDLPWIKDHLISGSIIYPAAGMLAMPIEAAKQLASPGRVVSGIQIPQGDGGIETSFYMRPDEAIETKSSQLFSFKLCTYVNDCWTENCHGRIYIMYQPEEPDAINGDKLEREDITDSLNTASKVREGCASHVYSEVIYNHMTKCGFEYGKTFRQIHFLAVGGISEQEVIGDVNNSTVFTGDTIHPTSLDGIFQTTIWSMTKGGTITVPTFMPTFMASMWVAANCSECDVLKTHTVTEASQNGILSTSIKAFDQDLREVMVSIEGLKYTAITSKATTDNTSPVKSKLCHRFEWKPDINLLSNEEIRTFCQGAHPNLAVPKDFLAELDFLVMLRIIETLQVISERDIKPPKPHLNKYIEWMRHHQTRLLDGELMFSTEPWKSRFSDTTFIEGVESRVMYKSKQGKVLAKVTRHLVDFLDNKMDPLAFLFQDDLARDFYAEGVEYSQCFRYLEEYIDLLAHANPQMKILEVGAGTGSATASLLRILGNGHDRDSLNPRYAHWEYTDISRSFFGEAAKRFASEGRRMTFKSLDIEKDPADQGFEYATYDLLLASMVFHATSDLAKTLTHARRLLKPGGKIILVEGTNIFAIRTAAAFGLLEGWWLGSESYRSFGPFVGKSQWNTLLLQTGYAGCEIFFPDYDDRTCHENAVIISTATQSPSQLAYNQPIDIVYEPNDPTQLDIGRTLAHHYTTQTQPVRLIPIHDATPSSRAALQVFLLEYRKPVFYDIAEDIYNRLQPLLLSVDPILWVTNGGGNESLLPKSHLIDGLFRVLSEEDGNRSRYVLALDPAEKSKVPHYETIAKLTQRILSATESIDTEYFERNGILQIPRLIVDPVLKKAISDREQVVVERKQKFCSGPPLILDVSSPCMLNGFKFIEDKAVQRPLGKNEIEIQNRSVGINFRDLLVSLGQLESNQTGLECAGVVVHVGDSCRRIKVGDRVAALYPTAFSPYIRLPESGPVAIIPAGMSYADAASIPVSFATSYIALRQAASLQAGESILIHAGAGGTGQAAIQIAQYIGAEVYTTVSSESKKQLLIEAYGVPEDHIFSSRSTGFAKAVMRRTAGKGVNVVFNSLSGDAMLASWQCIAAYGRFIEIGKRDILSNNNLPLGKFLHNTMLRAFDLGGLMMDRPEVCLSALEDVLSLISNGILRPVQPITAYGISEIEAAFRSMQAGKHQGKLIIDMRMEDRVMTVLKTKPNFICDGNATYVIAGGLGGIGQSIVAWFVDRGARTLLLLSRSGAKGTEVMEFIKSLQSKGARAIAPACDISNESALHKVLEEWQPQLPPIKGCIQAAMVSQDCTFEDMSYKDWEAAVKPKAQGSWNLHCLLPRGMEFFILLSSAAGIIGAHGLANYAAGNTFQDALARYRVSLGERAASLDLGHIIYAGAVASNPKLQRRWQSNSVFAPITESELKALIDCYCSPSHGYELDCQPLIGAQPEVRERGSGTASWLEKPVFKCMTLDEAHSQDLTSRGQSFQLATAMHNARSVSDGNQVVTRALAAKLARALALEEKDIDPDKHLSKYGVDSLVAVELRTWFTTELKANIAIFDIIGSTVARLAPLAASRSKLEKGYPT</sequence>
<evidence type="ECO:0000256" key="1">
    <source>
        <dbReference type="ARBA" id="ARBA00022450"/>
    </source>
</evidence>
<evidence type="ECO:0000259" key="10">
    <source>
        <dbReference type="PROSITE" id="PS52004"/>
    </source>
</evidence>
<dbReference type="FunFam" id="3.40.50.720:FF:000209">
    <property type="entry name" value="Polyketide synthase Pks12"/>
    <property type="match status" value="1"/>
</dbReference>
<evidence type="ECO:0000256" key="4">
    <source>
        <dbReference type="ARBA" id="ARBA00022857"/>
    </source>
</evidence>
<dbReference type="Gene3D" id="3.30.70.3290">
    <property type="match status" value="1"/>
</dbReference>
<dbReference type="Pfam" id="PF08240">
    <property type="entry name" value="ADH_N"/>
    <property type="match status" value="1"/>
</dbReference>
<dbReference type="SMART" id="SM00826">
    <property type="entry name" value="PKS_DH"/>
    <property type="match status" value="1"/>
</dbReference>
<dbReference type="InterPro" id="IPR032821">
    <property type="entry name" value="PKS_assoc"/>
</dbReference>
<dbReference type="InterPro" id="IPR016039">
    <property type="entry name" value="Thiolase-like"/>
</dbReference>
<dbReference type="SMART" id="SM00825">
    <property type="entry name" value="PKS_KS"/>
    <property type="match status" value="1"/>
</dbReference>
<gene>
    <name evidence="12" type="ORF">BDV40DRAFT_313591</name>
</gene>
<dbReference type="Pfam" id="PF13602">
    <property type="entry name" value="ADH_zinc_N_2"/>
    <property type="match status" value="1"/>
</dbReference>
<evidence type="ECO:0000313" key="12">
    <source>
        <dbReference type="EMBL" id="KAE8160798.1"/>
    </source>
</evidence>
<dbReference type="SUPFAM" id="SSF50129">
    <property type="entry name" value="GroES-like"/>
    <property type="match status" value="1"/>
</dbReference>
<dbReference type="GO" id="GO:0016491">
    <property type="term" value="F:oxidoreductase activity"/>
    <property type="evidence" value="ECO:0007669"/>
    <property type="project" value="UniProtKB-KW"/>
</dbReference>
<dbReference type="SUPFAM" id="SSF55048">
    <property type="entry name" value="Probable ACP-binding domain of malonyl-CoA ACP transacylase"/>
    <property type="match status" value="1"/>
</dbReference>
<dbReference type="InterPro" id="IPR029063">
    <property type="entry name" value="SAM-dependent_MTases_sf"/>
</dbReference>
<dbReference type="GO" id="GO:0004315">
    <property type="term" value="F:3-oxoacyl-[acyl-carrier-protein] synthase activity"/>
    <property type="evidence" value="ECO:0007669"/>
    <property type="project" value="InterPro"/>
</dbReference>
<dbReference type="InterPro" id="IPR006162">
    <property type="entry name" value="Ppantetheine_attach_site"/>
</dbReference>
<dbReference type="Pfam" id="PF08659">
    <property type="entry name" value="KR"/>
    <property type="match status" value="1"/>
</dbReference>
<dbReference type="InterPro" id="IPR049551">
    <property type="entry name" value="PKS_DH_C"/>
</dbReference>
<dbReference type="CDD" id="cd02440">
    <property type="entry name" value="AdoMet_MTases"/>
    <property type="match status" value="1"/>
</dbReference>
<dbReference type="InterPro" id="IPR013217">
    <property type="entry name" value="Methyltransf_12"/>
</dbReference>
<dbReference type="PROSITE" id="PS00012">
    <property type="entry name" value="PHOSPHOPANTETHEINE"/>
    <property type="match status" value="1"/>
</dbReference>
<dbReference type="InterPro" id="IPR014030">
    <property type="entry name" value="Ketoacyl_synth_N"/>
</dbReference>
<evidence type="ECO:0000256" key="5">
    <source>
        <dbReference type="ARBA" id="ARBA00023002"/>
    </source>
</evidence>
<dbReference type="SMART" id="SM00823">
    <property type="entry name" value="PKS_PP"/>
    <property type="match status" value="1"/>
</dbReference>
<dbReference type="PROSITE" id="PS50075">
    <property type="entry name" value="CARRIER"/>
    <property type="match status" value="1"/>
</dbReference>
<dbReference type="Pfam" id="PF00698">
    <property type="entry name" value="Acyl_transf_1"/>
    <property type="match status" value="1"/>
</dbReference>
<dbReference type="InterPro" id="IPR056501">
    <property type="entry name" value="NAD-bd_HRPKS_sdrA"/>
</dbReference>
<dbReference type="InterPro" id="IPR014031">
    <property type="entry name" value="Ketoacyl_synth_C"/>
</dbReference>
<dbReference type="InterPro" id="IPR001227">
    <property type="entry name" value="Ac_transferase_dom_sf"/>
</dbReference>
<feature type="domain" description="Carrier" evidence="9">
    <location>
        <begin position="2429"/>
        <end position="2511"/>
    </location>
</feature>
<feature type="region of interest" description="N-terminal hotdog fold" evidence="8">
    <location>
        <begin position="920"/>
        <end position="1042"/>
    </location>
</feature>
<feature type="region of interest" description="C-terminal hotdog fold" evidence="8">
    <location>
        <begin position="1072"/>
        <end position="1219"/>
    </location>
</feature>
<dbReference type="GO" id="GO:0006633">
    <property type="term" value="P:fatty acid biosynthetic process"/>
    <property type="evidence" value="ECO:0007669"/>
    <property type="project" value="InterPro"/>
</dbReference>
<dbReference type="InterPro" id="IPR013154">
    <property type="entry name" value="ADH-like_N"/>
</dbReference>
<dbReference type="InterPro" id="IPR018201">
    <property type="entry name" value="Ketoacyl_synth_AS"/>
</dbReference>
<dbReference type="SUPFAM" id="SSF47336">
    <property type="entry name" value="ACP-like"/>
    <property type="match status" value="1"/>
</dbReference>
<dbReference type="Gene3D" id="3.40.50.150">
    <property type="entry name" value="Vaccinia Virus protein VP39"/>
    <property type="match status" value="1"/>
</dbReference>
<proteinExistence type="predicted"/>
<dbReference type="EMBL" id="ML738652">
    <property type="protein sequence ID" value="KAE8160798.1"/>
    <property type="molecule type" value="Genomic_DNA"/>
</dbReference>
<feature type="domain" description="PKS/mFAS DH" evidence="11">
    <location>
        <begin position="920"/>
        <end position="1219"/>
    </location>
</feature>
<dbReference type="Pfam" id="PF16197">
    <property type="entry name" value="KAsynt_C_assoc"/>
    <property type="match status" value="1"/>
</dbReference>
<name>A0A5N6UQ64_ASPTM</name>
<keyword evidence="5" id="KW-0560">Oxidoreductase</keyword>
<accession>A0A5N6UQ64</accession>
<dbReference type="InterPro" id="IPR050091">
    <property type="entry name" value="PKS_NRPS_Biosynth_Enz"/>
</dbReference>
<dbReference type="Pfam" id="PF23297">
    <property type="entry name" value="ACP_SdgA_C"/>
    <property type="match status" value="1"/>
</dbReference>
<dbReference type="Pfam" id="PF08242">
    <property type="entry name" value="Methyltransf_12"/>
    <property type="match status" value="1"/>
</dbReference>
<feature type="active site" description="Proton acceptor; for dehydratase activity" evidence="8">
    <location>
        <position position="952"/>
    </location>
</feature>
<dbReference type="Proteomes" id="UP000326950">
    <property type="component" value="Unassembled WGS sequence"/>
</dbReference>
<dbReference type="SMART" id="SM00822">
    <property type="entry name" value="PKS_KR"/>
    <property type="match status" value="1"/>
</dbReference>
<keyword evidence="4" id="KW-0521">NADP</keyword>
<dbReference type="InterPro" id="IPR020807">
    <property type="entry name" value="PKS_DH"/>
</dbReference>
<keyword evidence="7" id="KW-0012">Acyltransferase</keyword>
<evidence type="ECO:0000256" key="3">
    <source>
        <dbReference type="ARBA" id="ARBA00022679"/>
    </source>
</evidence>
<dbReference type="SUPFAM" id="SSF52151">
    <property type="entry name" value="FabD/lysophospholipase-like"/>
    <property type="match status" value="1"/>
</dbReference>
<dbReference type="PROSITE" id="PS52004">
    <property type="entry name" value="KS3_2"/>
    <property type="match status" value="1"/>
</dbReference>
<dbReference type="Gene3D" id="3.40.366.10">
    <property type="entry name" value="Malonyl-Coenzyme A Acyl Carrier Protein, domain 2"/>
    <property type="match status" value="1"/>
</dbReference>
<dbReference type="CDD" id="cd05274">
    <property type="entry name" value="KR_FAS_SDR_x"/>
    <property type="match status" value="1"/>
</dbReference>
<dbReference type="Gene3D" id="3.10.129.110">
    <property type="entry name" value="Polyketide synthase dehydratase"/>
    <property type="match status" value="1"/>
</dbReference>
<protein>
    <recommendedName>
        <fullName evidence="14">Polyketide synthase</fullName>
    </recommendedName>
</protein>
<dbReference type="GO" id="GO:0030639">
    <property type="term" value="P:polyketide biosynthetic process"/>
    <property type="evidence" value="ECO:0007669"/>
    <property type="project" value="UniProtKB-ARBA"/>
</dbReference>
<dbReference type="SUPFAM" id="SSF51735">
    <property type="entry name" value="NAD(P)-binding Rossmann-fold domains"/>
    <property type="match status" value="2"/>
</dbReference>
<dbReference type="InterPro" id="IPR011032">
    <property type="entry name" value="GroES-like_sf"/>
</dbReference>
<keyword evidence="2" id="KW-0597">Phosphoprotein</keyword>
<keyword evidence="13" id="KW-1185">Reference proteome</keyword>
<dbReference type="InterPro" id="IPR049552">
    <property type="entry name" value="PKS_DH_N"/>
</dbReference>
<dbReference type="GO" id="GO:0004312">
    <property type="term" value="F:fatty acid synthase activity"/>
    <property type="evidence" value="ECO:0007669"/>
    <property type="project" value="TreeGrafter"/>
</dbReference>
<dbReference type="CDD" id="cd00833">
    <property type="entry name" value="PKS"/>
    <property type="match status" value="1"/>
</dbReference>
<dbReference type="InterPro" id="IPR020843">
    <property type="entry name" value="ER"/>
</dbReference>
<dbReference type="SUPFAM" id="SSF53901">
    <property type="entry name" value="Thiolase-like"/>
    <property type="match status" value="1"/>
</dbReference>
<dbReference type="Pfam" id="PF14765">
    <property type="entry name" value="PS-DH"/>
    <property type="match status" value="1"/>
</dbReference>
<dbReference type="InterPro" id="IPR009081">
    <property type="entry name" value="PP-bd_ACP"/>
</dbReference>
<dbReference type="InterPro" id="IPR020841">
    <property type="entry name" value="PKS_Beta-ketoAc_synthase_dom"/>
</dbReference>
<organism evidence="12 13">
    <name type="scientific">Aspergillus tamarii</name>
    <dbReference type="NCBI Taxonomy" id="41984"/>
    <lineage>
        <taxon>Eukaryota</taxon>
        <taxon>Fungi</taxon>
        <taxon>Dikarya</taxon>
        <taxon>Ascomycota</taxon>
        <taxon>Pezizomycotina</taxon>
        <taxon>Eurotiomycetes</taxon>
        <taxon>Eurotiomycetidae</taxon>
        <taxon>Eurotiales</taxon>
        <taxon>Aspergillaceae</taxon>
        <taxon>Aspergillus</taxon>
        <taxon>Aspergillus subgen. Circumdati</taxon>
    </lineage>
</organism>
<dbReference type="PROSITE" id="PS52019">
    <property type="entry name" value="PKS_MFAS_DH"/>
    <property type="match status" value="1"/>
</dbReference>
<dbReference type="Pfam" id="PF21089">
    <property type="entry name" value="PKS_DH_N"/>
    <property type="match status" value="1"/>
</dbReference>
<dbReference type="SUPFAM" id="SSF53335">
    <property type="entry name" value="S-adenosyl-L-methionine-dependent methyltransferases"/>
    <property type="match status" value="1"/>
</dbReference>
<dbReference type="InterPro" id="IPR042104">
    <property type="entry name" value="PKS_dehydratase_sf"/>
</dbReference>
<dbReference type="Pfam" id="PF02801">
    <property type="entry name" value="Ketoacyl-synt_C"/>
    <property type="match status" value="1"/>
</dbReference>
<dbReference type="CDD" id="cd05195">
    <property type="entry name" value="enoyl_red"/>
    <property type="match status" value="1"/>
</dbReference>
<evidence type="ECO:0000256" key="2">
    <source>
        <dbReference type="ARBA" id="ARBA00022553"/>
    </source>
</evidence>
<dbReference type="InterPro" id="IPR036736">
    <property type="entry name" value="ACP-like_sf"/>
</dbReference>
<dbReference type="PANTHER" id="PTHR43775:SF29">
    <property type="entry name" value="ASPERFURANONE POLYKETIDE SYNTHASE AFOG-RELATED"/>
    <property type="match status" value="1"/>
</dbReference>
<evidence type="ECO:0000256" key="8">
    <source>
        <dbReference type="PROSITE-ProRule" id="PRU01363"/>
    </source>
</evidence>
<dbReference type="PROSITE" id="PS00606">
    <property type="entry name" value="KS3_1"/>
    <property type="match status" value="1"/>
</dbReference>
<dbReference type="Pfam" id="PF23114">
    <property type="entry name" value="NAD-bd_HRPKS_sdrA"/>
    <property type="match status" value="1"/>
</dbReference>